<accession>A0A381WJY5</accession>
<dbReference type="EMBL" id="UINC01012042">
    <property type="protein sequence ID" value="SVA52820.1"/>
    <property type="molecule type" value="Genomic_DNA"/>
</dbReference>
<reference evidence="1" key="1">
    <citation type="submission" date="2018-05" db="EMBL/GenBank/DDBJ databases">
        <authorList>
            <person name="Lanie J.A."/>
            <person name="Ng W.-L."/>
            <person name="Kazmierczak K.M."/>
            <person name="Andrzejewski T.M."/>
            <person name="Davidsen T.M."/>
            <person name="Wayne K.J."/>
            <person name="Tettelin H."/>
            <person name="Glass J.I."/>
            <person name="Rusch D."/>
            <person name="Podicherti R."/>
            <person name="Tsui H.-C.T."/>
            <person name="Winkler M.E."/>
        </authorList>
    </citation>
    <scope>NUCLEOTIDE SEQUENCE</scope>
</reference>
<evidence type="ECO:0000313" key="1">
    <source>
        <dbReference type="EMBL" id="SVA52820.1"/>
    </source>
</evidence>
<feature type="non-terminal residue" evidence="1">
    <location>
        <position position="1"/>
    </location>
</feature>
<proteinExistence type="predicted"/>
<sequence length="44" mass="5122">SLSQRQTYFAPVNSWWRRRVPPPGPHNLLHKAFIAIVGKPTFHI</sequence>
<dbReference type="AlphaFoldDB" id="A0A381WJY5"/>
<name>A0A381WJY5_9ZZZZ</name>
<organism evidence="1">
    <name type="scientific">marine metagenome</name>
    <dbReference type="NCBI Taxonomy" id="408172"/>
    <lineage>
        <taxon>unclassified sequences</taxon>
        <taxon>metagenomes</taxon>
        <taxon>ecological metagenomes</taxon>
    </lineage>
</organism>
<gene>
    <name evidence="1" type="ORF">METZ01_LOCUS105674</name>
</gene>
<protein>
    <submittedName>
        <fullName evidence="1">Uncharacterized protein</fullName>
    </submittedName>
</protein>